<accession>A0AA39PKN9</accession>
<protein>
    <submittedName>
        <fullName evidence="2">Uncharacterized protein</fullName>
    </submittedName>
</protein>
<evidence type="ECO:0000313" key="2">
    <source>
        <dbReference type="EMBL" id="KAK0486037.1"/>
    </source>
</evidence>
<feature type="transmembrane region" description="Helical" evidence="1">
    <location>
        <begin position="61"/>
        <end position="79"/>
    </location>
</feature>
<keyword evidence="1" id="KW-0472">Membrane</keyword>
<comment type="caution">
    <text evidence="2">The sequence shown here is derived from an EMBL/GenBank/DDBJ whole genome shotgun (WGS) entry which is preliminary data.</text>
</comment>
<dbReference type="Proteomes" id="UP001175227">
    <property type="component" value="Unassembled WGS sequence"/>
</dbReference>
<dbReference type="EMBL" id="JAUEPR010000004">
    <property type="protein sequence ID" value="KAK0486037.1"/>
    <property type="molecule type" value="Genomic_DNA"/>
</dbReference>
<reference evidence="2" key="1">
    <citation type="submission" date="2023-06" db="EMBL/GenBank/DDBJ databases">
        <authorList>
            <consortium name="Lawrence Berkeley National Laboratory"/>
            <person name="Ahrendt S."/>
            <person name="Sahu N."/>
            <person name="Indic B."/>
            <person name="Wong-Bajracharya J."/>
            <person name="Merenyi Z."/>
            <person name="Ke H.-M."/>
            <person name="Monk M."/>
            <person name="Kocsube S."/>
            <person name="Drula E."/>
            <person name="Lipzen A."/>
            <person name="Balint B."/>
            <person name="Henrissat B."/>
            <person name="Andreopoulos B."/>
            <person name="Martin F.M."/>
            <person name="Harder C.B."/>
            <person name="Rigling D."/>
            <person name="Ford K.L."/>
            <person name="Foster G.D."/>
            <person name="Pangilinan J."/>
            <person name="Papanicolaou A."/>
            <person name="Barry K."/>
            <person name="LaButti K."/>
            <person name="Viragh M."/>
            <person name="Koriabine M."/>
            <person name="Yan M."/>
            <person name="Riley R."/>
            <person name="Champramary S."/>
            <person name="Plett K.L."/>
            <person name="Tsai I.J."/>
            <person name="Slot J."/>
            <person name="Sipos G."/>
            <person name="Plett J."/>
            <person name="Nagy L.G."/>
            <person name="Grigoriev I.V."/>
        </authorList>
    </citation>
    <scope>NUCLEOTIDE SEQUENCE</scope>
    <source>
        <strain evidence="2">ICMP 16352</strain>
    </source>
</reference>
<keyword evidence="1" id="KW-1133">Transmembrane helix</keyword>
<evidence type="ECO:0000256" key="1">
    <source>
        <dbReference type="SAM" id="Phobius"/>
    </source>
</evidence>
<proteinExistence type="predicted"/>
<keyword evidence="3" id="KW-1185">Reference proteome</keyword>
<evidence type="ECO:0000313" key="3">
    <source>
        <dbReference type="Proteomes" id="UP001175227"/>
    </source>
</evidence>
<name>A0AA39PKN9_9AGAR</name>
<organism evidence="2 3">
    <name type="scientific">Armillaria novae-zelandiae</name>
    <dbReference type="NCBI Taxonomy" id="153914"/>
    <lineage>
        <taxon>Eukaryota</taxon>
        <taxon>Fungi</taxon>
        <taxon>Dikarya</taxon>
        <taxon>Basidiomycota</taxon>
        <taxon>Agaricomycotina</taxon>
        <taxon>Agaricomycetes</taxon>
        <taxon>Agaricomycetidae</taxon>
        <taxon>Agaricales</taxon>
        <taxon>Marasmiineae</taxon>
        <taxon>Physalacriaceae</taxon>
        <taxon>Armillaria</taxon>
    </lineage>
</organism>
<feature type="non-terminal residue" evidence="2">
    <location>
        <position position="1"/>
    </location>
</feature>
<dbReference type="AlphaFoldDB" id="A0AA39PKN9"/>
<gene>
    <name evidence="2" type="ORF">IW261DRAFT_1590435</name>
</gene>
<sequence>MVLVALRVPLDSQDCWAAGILFHRYLGPECMYFGSFQCSLLTMYSGSGMSRKAWGVMMSKTSPCTTAIATLVFLIFFVFPE</sequence>
<keyword evidence="1" id="KW-0812">Transmembrane</keyword>